<dbReference type="PANTHER" id="PTHR30576:SF10">
    <property type="entry name" value="SLL5057 PROTEIN"/>
    <property type="match status" value="1"/>
</dbReference>
<dbReference type="InterPro" id="IPR003362">
    <property type="entry name" value="Bact_transf"/>
</dbReference>
<reference evidence="4 5" key="1">
    <citation type="submission" date="2019-09" db="EMBL/GenBank/DDBJ databases">
        <title>YIM 132180 draft genome.</title>
        <authorList>
            <person name="Zhang K."/>
        </authorList>
    </citation>
    <scope>NUCLEOTIDE SEQUENCE [LARGE SCALE GENOMIC DNA]</scope>
    <source>
        <strain evidence="4 5">YIM 132180</strain>
    </source>
</reference>
<keyword evidence="2" id="KW-0270">Exopolysaccharide synthesis</keyword>
<comment type="caution">
    <text evidence="4">The sequence shown here is derived from an EMBL/GenBank/DDBJ whole genome shotgun (WGS) entry which is preliminary data.</text>
</comment>
<protein>
    <submittedName>
        <fullName evidence="4">Sugar transferase</fullName>
    </submittedName>
</protein>
<feature type="domain" description="Bacterial sugar transferase" evidence="3">
    <location>
        <begin position="2"/>
        <end position="173"/>
    </location>
</feature>
<dbReference type="AlphaFoldDB" id="A0A7V7U0J5"/>
<comment type="similarity">
    <text evidence="1">Belongs to the bacterial sugar transferase family.</text>
</comment>
<keyword evidence="5" id="KW-1185">Reference proteome</keyword>
<proteinExistence type="inferred from homology"/>
<sequence length="184" mass="19797">MKRAFDVAASLGGLLVLGWAILLLAVLVRRDSPGPGIFRQERVGRNGVPFVCCKLRTMGVETRSQATHDTPASAVTRLGGRLRRYKLDELPQLWNVLKGEMSLVGPRPCLPIQDDVIAARERLGVLAARPGITGLAQVTGVDMSTPERLAEVDASYIATRSFFGDLGIILRTVLGGGQGDHVAR</sequence>
<dbReference type="EMBL" id="VZDO01000005">
    <property type="protein sequence ID" value="KAB0680421.1"/>
    <property type="molecule type" value="Genomic_DNA"/>
</dbReference>
<keyword evidence="4" id="KW-0808">Transferase</keyword>
<dbReference type="GO" id="GO:0000271">
    <property type="term" value="P:polysaccharide biosynthetic process"/>
    <property type="evidence" value="ECO:0007669"/>
    <property type="project" value="UniProtKB-KW"/>
</dbReference>
<evidence type="ECO:0000259" key="3">
    <source>
        <dbReference type="Pfam" id="PF02397"/>
    </source>
</evidence>
<organism evidence="4 5">
    <name type="scientific">Plantimonas leprariae</name>
    <dbReference type="NCBI Taxonomy" id="2615207"/>
    <lineage>
        <taxon>Bacteria</taxon>
        <taxon>Pseudomonadati</taxon>
        <taxon>Pseudomonadota</taxon>
        <taxon>Alphaproteobacteria</taxon>
        <taxon>Hyphomicrobiales</taxon>
        <taxon>Aurantimonadaceae</taxon>
        <taxon>Plantimonas</taxon>
    </lineage>
</organism>
<evidence type="ECO:0000256" key="1">
    <source>
        <dbReference type="ARBA" id="ARBA00006464"/>
    </source>
</evidence>
<name>A0A7V7U0J5_9HYPH</name>
<evidence type="ECO:0000256" key="2">
    <source>
        <dbReference type="ARBA" id="ARBA00023169"/>
    </source>
</evidence>
<dbReference type="Pfam" id="PF02397">
    <property type="entry name" value="Bac_transf"/>
    <property type="match status" value="1"/>
</dbReference>
<evidence type="ECO:0000313" key="5">
    <source>
        <dbReference type="Proteomes" id="UP000432089"/>
    </source>
</evidence>
<evidence type="ECO:0000313" key="4">
    <source>
        <dbReference type="EMBL" id="KAB0680421.1"/>
    </source>
</evidence>
<dbReference type="PANTHER" id="PTHR30576">
    <property type="entry name" value="COLANIC BIOSYNTHESIS UDP-GLUCOSE LIPID CARRIER TRANSFERASE"/>
    <property type="match status" value="1"/>
</dbReference>
<dbReference type="GO" id="GO:0016780">
    <property type="term" value="F:phosphotransferase activity, for other substituted phosphate groups"/>
    <property type="evidence" value="ECO:0007669"/>
    <property type="project" value="TreeGrafter"/>
</dbReference>
<gene>
    <name evidence="4" type="ORF">F6X38_08475</name>
</gene>
<dbReference type="Proteomes" id="UP000432089">
    <property type="component" value="Unassembled WGS sequence"/>
</dbReference>
<accession>A0A7V7U0J5</accession>